<protein>
    <submittedName>
        <fullName evidence="1">Uncharacterized protein</fullName>
    </submittedName>
</protein>
<proteinExistence type="predicted"/>
<evidence type="ECO:0000313" key="1">
    <source>
        <dbReference type="EMBL" id="GAG69372.1"/>
    </source>
</evidence>
<accession>X1AI45</accession>
<feature type="non-terminal residue" evidence="1">
    <location>
        <position position="30"/>
    </location>
</feature>
<gene>
    <name evidence="1" type="ORF">S01H4_15432</name>
</gene>
<name>X1AI45_9ZZZZ</name>
<comment type="caution">
    <text evidence="1">The sequence shown here is derived from an EMBL/GenBank/DDBJ whole genome shotgun (WGS) entry which is preliminary data.</text>
</comment>
<dbReference type="AlphaFoldDB" id="X1AI45"/>
<organism evidence="1">
    <name type="scientific">marine sediment metagenome</name>
    <dbReference type="NCBI Taxonomy" id="412755"/>
    <lineage>
        <taxon>unclassified sequences</taxon>
        <taxon>metagenomes</taxon>
        <taxon>ecological metagenomes</taxon>
    </lineage>
</organism>
<sequence>MCMDFCDRDDLPEDQEKSLGELIFGIIFII</sequence>
<reference evidence="1" key="1">
    <citation type="journal article" date="2014" name="Front. Microbiol.">
        <title>High frequency of phylogenetically diverse reductive dehalogenase-homologous genes in deep subseafloor sedimentary metagenomes.</title>
        <authorList>
            <person name="Kawai M."/>
            <person name="Futagami T."/>
            <person name="Toyoda A."/>
            <person name="Takaki Y."/>
            <person name="Nishi S."/>
            <person name="Hori S."/>
            <person name="Arai W."/>
            <person name="Tsubouchi T."/>
            <person name="Morono Y."/>
            <person name="Uchiyama I."/>
            <person name="Ito T."/>
            <person name="Fujiyama A."/>
            <person name="Inagaki F."/>
            <person name="Takami H."/>
        </authorList>
    </citation>
    <scope>NUCLEOTIDE SEQUENCE</scope>
    <source>
        <strain evidence="1">Expedition CK06-06</strain>
    </source>
</reference>
<dbReference type="EMBL" id="BART01006763">
    <property type="protein sequence ID" value="GAG69372.1"/>
    <property type="molecule type" value="Genomic_DNA"/>
</dbReference>